<dbReference type="SUPFAM" id="SSF53850">
    <property type="entry name" value="Periplasmic binding protein-like II"/>
    <property type="match status" value="1"/>
</dbReference>
<dbReference type="InterPro" id="IPR006059">
    <property type="entry name" value="SBP"/>
</dbReference>
<organism evidence="6 7">
    <name type="scientific">Sphaerimonospora thailandensis</name>
    <dbReference type="NCBI Taxonomy" id="795644"/>
    <lineage>
        <taxon>Bacteria</taxon>
        <taxon>Bacillati</taxon>
        <taxon>Actinomycetota</taxon>
        <taxon>Actinomycetes</taxon>
        <taxon>Streptosporangiales</taxon>
        <taxon>Streptosporangiaceae</taxon>
        <taxon>Sphaerimonospora</taxon>
    </lineage>
</organism>
<evidence type="ECO:0000313" key="7">
    <source>
        <dbReference type="Proteomes" id="UP000610966"/>
    </source>
</evidence>
<dbReference type="PRINTS" id="PR00909">
    <property type="entry name" value="SPERMDNBNDNG"/>
</dbReference>
<dbReference type="PANTHER" id="PTHR30222">
    <property type="entry name" value="SPERMIDINE/PUTRESCINE-BINDING PERIPLASMIC PROTEIN"/>
    <property type="match status" value="1"/>
</dbReference>
<dbReference type="RefSeq" id="WP_204012029.1">
    <property type="nucleotide sequence ID" value="NZ_BOOG01000010.1"/>
</dbReference>
<evidence type="ECO:0000256" key="5">
    <source>
        <dbReference type="SAM" id="SignalP"/>
    </source>
</evidence>
<dbReference type="CDD" id="cd13590">
    <property type="entry name" value="PBP2_PotD_PotF_like"/>
    <property type="match status" value="1"/>
</dbReference>
<keyword evidence="3 5" id="KW-0732">Signal</keyword>
<keyword evidence="7" id="KW-1185">Reference proteome</keyword>
<evidence type="ECO:0000313" key="6">
    <source>
        <dbReference type="EMBL" id="GIH68768.1"/>
    </source>
</evidence>
<dbReference type="GO" id="GO:0042597">
    <property type="term" value="C:periplasmic space"/>
    <property type="evidence" value="ECO:0007669"/>
    <property type="project" value="UniProtKB-SubCell"/>
</dbReference>
<protein>
    <submittedName>
        <fullName evidence="6">Spermidine/putrescine ABC transporter substrate-binding protein</fullName>
    </submittedName>
</protein>
<name>A0A8J3R5A3_9ACTN</name>
<dbReference type="EMBL" id="BOOG01000010">
    <property type="protein sequence ID" value="GIH68768.1"/>
    <property type="molecule type" value="Genomic_DNA"/>
</dbReference>
<dbReference type="PANTHER" id="PTHR30222:SF17">
    <property type="entry name" value="SPERMIDINE_PUTRESCINE-BINDING PERIPLASMIC PROTEIN"/>
    <property type="match status" value="1"/>
</dbReference>
<evidence type="ECO:0000256" key="4">
    <source>
        <dbReference type="ARBA" id="ARBA00022764"/>
    </source>
</evidence>
<keyword evidence="4" id="KW-0574">Periplasm</keyword>
<proteinExistence type="predicted"/>
<comment type="caution">
    <text evidence="6">The sequence shown here is derived from an EMBL/GenBank/DDBJ whole genome shotgun (WGS) entry which is preliminary data.</text>
</comment>
<dbReference type="Proteomes" id="UP000610966">
    <property type="component" value="Unassembled WGS sequence"/>
</dbReference>
<dbReference type="Pfam" id="PF13416">
    <property type="entry name" value="SBP_bac_8"/>
    <property type="match status" value="1"/>
</dbReference>
<keyword evidence="2" id="KW-0813">Transport</keyword>
<gene>
    <name evidence="6" type="ORF">Mth01_10210</name>
</gene>
<evidence type="ECO:0000256" key="2">
    <source>
        <dbReference type="ARBA" id="ARBA00022448"/>
    </source>
</evidence>
<feature type="chain" id="PRO_5039478428" evidence="5">
    <location>
        <begin position="21"/>
        <end position="363"/>
    </location>
</feature>
<dbReference type="GO" id="GO:0019808">
    <property type="term" value="F:polyamine binding"/>
    <property type="evidence" value="ECO:0007669"/>
    <property type="project" value="InterPro"/>
</dbReference>
<reference evidence="6" key="1">
    <citation type="submission" date="2021-01" db="EMBL/GenBank/DDBJ databases">
        <title>Whole genome shotgun sequence of Sphaerimonospora thailandensis NBRC 107569.</title>
        <authorList>
            <person name="Komaki H."/>
            <person name="Tamura T."/>
        </authorList>
    </citation>
    <scope>NUCLEOTIDE SEQUENCE</scope>
    <source>
        <strain evidence="6">NBRC 107569</strain>
    </source>
</reference>
<dbReference type="AlphaFoldDB" id="A0A8J3R5A3"/>
<dbReference type="Gene3D" id="3.40.190.10">
    <property type="entry name" value="Periplasmic binding protein-like II"/>
    <property type="match status" value="2"/>
</dbReference>
<feature type="signal peptide" evidence="5">
    <location>
        <begin position="1"/>
        <end position="20"/>
    </location>
</feature>
<comment type="subcellular location">
    <subcellularLocation>
        <location evidence="1">Periplasm</location>
    </subcellularLocation>
</comment>
<evidence type="ECO:0000256" key="1">
    <source>
        <dbReference type="ARBA" id="ARBA00004418"/>
    </source>
</evidence>
<accession>A0A8J3R5A3</accession>
<evidence type="ECO:0000256" key="3">
    <source>
        <dbReference type="ARBA" id="ARBA00022729"/>
    </source>
</evidence>
<sequence length="363" mass="39179">MTRRAPVAVASACLAFTLTACGGASTTDSAPATLDANADLSKQSLTISIWDGYSPKDLPERVKAKLGFDTKVAIHDTNETIMAKLTAGGDSGIDVAFVSGQYAQALNAQGLLEPLHADLIPNLKNLFPEAAQLAYDKGNTFSVPYTWGTTGLCYRSDLVKTPPTSWSDLLNPPAELKKKITMMTTERWLALPALKLLGASVNTTDQAVLDKAKQMLLKVKPDLLAYDDTTFGDRLKSGEAAMAEAWDGWCPTAEKNIKFVVPSEGSDLWADTMVILKSSRNKEAAHAFINYILDPEIHGWVAQNILYKIPNKVAMDALDPKLLESYPALAQPPAELLKGESLIDLGEASTMYTRLSTEVSAAQ</sequence>
<dbReference type="InterPro" id="IPR001188">
    <property type="entry name" value="Sperm_putr-bd"/>
</dbReference>
<dbReference type="PROSITE" id="PS51257">
    <property type="entry name" value="PROKAR_LIPOPROTEIN"/>
    <property type="match status" value="1"/>
</dbReference>
<dbReference type="GO" id="GO:0015846">
    <property type="term" value="P:polyamine transport"/>
    <property type="evidence" value="ECO:0007669"/>
    <property type="project" value="InterPro"/>
</dbReference>